<gene>
    <name evidence="1" type="ORF">DM02DRAFT_678579</name>
</gene>
<dbReference type="EMBL" id="KZ806278">
    <property type="protein sequence ID" value="PVH90484.1"/>
    <property type="molecule type" value="Genomic_DNA"/>
</dbReference>
<evidence type="ECO:0000313" key="1">
    <source>
        <dbReference type="EMBL" id="PVH90484.1"/>
    </source>
</evidence>
<dbReference type="OrthoDB" id="3797694at2759"/>
<dbReference type="AlphaFoldDB" id="A0A2V1CYC2"/>
<sequence length="195" mass="22027">MPLYSVLHTDSSIQRLASDIAQRLGTPSSLQTIQRVPSDDQDVNLFRFLWTKDFQLLGNKFVEVMAQKVKHTIRQDAQVVIKDVAPGEFKMEVLFLVQSVYTTQNDELVILIPLSSDAFAEALAHLKVIEKIKGATHAFHYKENTLHLQSVDKSGCAEIGLQPETTFIIYGDVRIRTVPPTPFFMLSFRTIKPPV</sequence>
<protein>
    <submittedName>
        <fullName evidence="1">Uncharacterized protein</fullName>
    </submittedName>
</protein>
<proteinExistence type="predicted"/>
<organism evidence="1 2">
    <name type="scientific">Periconia macrospinosa</name>
    <dbReference type="NCBI Taxonomy" id="97972"/>
    <lineage>
        <taxon>Eukaryota</taxon>
        <taxon>Fungi</taxon>
        <taxon>Dikarya</taxon>
        <taxon>Ascomycota</taxon>
        <taxon>Pezizomycotina</taxon>
        <taxon>Dothideomycetes</taxon>
        <taxon>Pleosporomycetidae</taxon>
        <taxon>Pleosporales</taxon>
        <taxon>Massarineae</taxon>
        <taxon>Periconiaceae</taxon>
        <taxon>Periconia</taxon>
    </lineage>
</organism>
<accession>A0A2V1CYC2</accession>
<evidence type="ECO:0000313" key="2">
    <source>
        <dbReference type="Proteomes" id="UP000244855"/>
    </source>
</evidence>
<reference evidence="1 2" key="1">
    <citation type="journal article" date="2018" name="Sci. Rep.">
        <title>Comparative genomics provides insights into the lifestyle and reveals functional heterogeneity of dark septate endophytic fungi.</title>
        <authorList>
            <person name="Knapp D.G."/>
            <person name="Nemeth J.B."/>
            <person name="Barry K."/>
            <person name="Hainaut M."/>
            <person name="Henrissat B."/>
            <person name="Johnson J."/>
            <person name="Kuo A."/>
            <person name="Lim J.H.P."/>
            <person name="Lipzen A."/>
            <person name="Nolan M."/>
            <person name="Ohm R.A."/>
            <person name="Tamas L."/>
            <person name="Grigoriev I.V."/>
            <person name="Spatafora J.W."/>
            <person name="Nagy L.G."/>
            <person name="Kovacs G.M."/>
        </authorList>
    </citation>
    <scope>NUCLEOTIDE SEQUENCE [LARGE SCALE GENOMIC DNA]</scope>
    <source>
        <strain evidence="1 2">DSE2036</strain>
    </source>
</reference>
<dbReference type="Proteomes" id="UP000244855">
    <property type="component" value="Unassembled WGS sequence"/>
</dbReference>
<keyword evidence="2" id="KW-1185">Reference proteome</keyword>
<name>A0A2V1CYC2_9PLEO</name>